<protein>
    <submittedName>
        <fullName evidence="2">Uncharacterized protein</fullName>
    </submittedName>
</protein>
<evidence type="ECO:0000313" key="3">
    <source>
        <dbReference type="Proteomes" id="UP000826656"/>
    </source>
</evidence>
<dbReference type="PANTHER" id="PTHR34222:SF97">
    <property type="entry name" value="CATALYTIC REGION, PUTATIVE-RELATED"/>
    <property type="match status" value="1"/>
</dbReference>
<reference evidence="2 3" key="1">
    <citation type="journal article" date="2021" name="bioRxiv">
        <title>Chromosome-scale and haplotype-resolved genome assembly of a tetraploid potato cultivar.</title>
        <authorList>
            <person name="Sun H."/>
            <person name="Jiao W.-B."/>
            <person name="Krause K."/>
            <person name="Campoy J.A."/>
            <person name="Goel M."/>
            <person name="Folz-Donahue K."/>
            <person name="Kukat C."/>
            <person name="Huettel B."/>
            <person name="Schneeberger K."/>
        </authorList>
    </citation>
    <scope>NUCLEOTIDE SEQUENCE [LARGE SCALE GENOMIC DNA]</scope>
    <source>
        <strain evidence="2">SolTubOtavaFocal</strain>
        <tissue evidence="2">Leaves</tissue>
    </source>
</reference>
<dbReference type="EMBL" id="JAIVGD010000026">
    <property type="protein sequence ID" value="KAH0741296.1"/>
    <property type="molecule type" value="Genomic_DNA"/>
</dbReference>
<feature type="compositionally biased region" description="Polar residues" evidence="1">
    <location>
        <begin position="371"/>
        <end position="382"/>
    </location>
</feature>
<organism evidence="2 3">
    <name type="scientific">Solanum tuberosum</name>
    <name type="common">Potato</name>
    <dbReference type="NCBI Taxonomy" id="4113"/>
    <lineage>
        <taxon>Eukaryota</taxon>
        <taxon>Viridiplantae</taxon>
        <taxon>Streptophyta</taxon>
        <taxon>Embryophyta</taxon>
        <taxon>Tracheophyta</taxon>
        <taxon>Spermatophyta</taxon>
        <taxon>Magnoliopsida</taxon>
        <taxon>eudicotyledons</taxon>
        <taxon>Gunneridae</taxon>
        <taxon>Pentapetalae</taxon>
        <taxon>asterids</taxon>
        <taxon>lamiids</taxon>
        <taxon>Solanales</taxon>
        <taxon>Solanaceae</taxon>
        <taxon>Solanoideae</taxon>
        <taxon>Solaneae</taxon>
        <taxon>Solanum</taxon>
    </lineage>
</organism>
<proteinExistence type="predicted"/>
<evidence type="ECO:0000313" key="2">
    <source>
        <dbReference type="EMBL" id="KAH0741296.1"/>
    </source>
</evidence>
<gene>
    <name evidence="2" type="ORF">KY290_034339</name>
</gene>
<accession>A0ABQ7U315</accession>
<evidence type="ECO:0000256" key="1">
    <source>
        <dbReference type="SAM" id="MobiDB-lite"/>
    </source>
</evidence>
<name>A0ABQ7U315_SOLTU</name>
<dbReference type="Proteomes" id="UP000826656">
    <property type="component" value="Unassembled WGS sequence"/>
</dbReference>
<feature type="region of interest" description="Disordered" evidence="1">
    <location>
        <begin position="361"/>
        <end position="382"/>
    </location>
</feature>
<keyword evidence="3" id="KW-1185">Reference proteome</keyword>
<comment type="caution">
    <text evidence="2">The sequence shown here is derived from an EMBL/GenBank/DDBJ whole genome shotgun (WGS) entry which is preliminary data.</text>
</comment>
<dbReference type="PANTHER" id="PTHR34222">
    <property type="entry name" value="GAG_PRE-INTEGRS DOMAIN-CONTAINING PROTEIN"/>
    <property type="match status" value="1"/>
</dbReference>
<sequence length="382" mass="42139">MVSTETEVAASTSHGGSQPSVIDYNHSLFLNPSDVSGVQIISFQLTDLWDEFEALVPAPGCDCDKSKEFVVHLQKLKLFQFLMGLNESYVQARSQILLMSPLPSVNQAYAMIVSDESHRAGATSARVLGVRPATQVRGFEMAMYSRSQGQRLKKNYNVQCDFCNLKGHSRENCWKLNGYPPDFKTKRKQKLEGGAAYNVLAGQMVGQDFHAKSRTGISSVFFNSPKSKQWIIDTGATHHIVSDLSMLDETSVVQPEGVKKDLCTGKVRAIGRINGGLYFLADQSTKKSVKGEALVANSVEKKQQAEVDLLHKRDVSFREDVFPFKEKNKALQEPQCVFPLADHQYRSTDTTISVETSQVAPEIGDEGCASADSQDTVVGTQE</sequence>